<evidence type="ECO:0000313" key="3">
    <source>
        <dbReference type="Proteomes" id="UP001187192"/>
    </source>
</evidence>
<dbReference type="EMBL" id="BTGU01000010">
    <property type="protein sequence ID" value="GMN39876.1"/>
    <property type="molecule type" value="Genomic_DNA"/>
</dbReference>
<reference evidence="2" key="1">
    <citation type="submission" date="2023-07" db="EMBL/GenBank/DDBJ databases">
        <title>draft genome sequence of fig (Ficus carica).</title>
        <authorList>
            <person name="Takahashi T."/>
            <person name="Nishimura K."/>
        </authorList>
    </citation>
    <scope>NUCLEOTIDE SEQUENCE</scope>
</reference>
<feature type="region of interest" description="Disordered" evidence="1">
    <location>
        <begin position="41"/>
        <end position="63"/>
    </location>
</feature>
<gene>
    <name evidence="2" type="ORF">TIFTF001_009107</name>
</gene>
<evidence type="ECO:0000256" key="1">
    <source>
        <dbReference type="SAM" id="MobiDB-lite"/>
    </source>
</evidence>
<keyword evidence="3" id="KW-1185">Reference proteome</keyword>
<dbReference type="AlphaFoldDB" id="A0AA88AGA2"/>
<evidence type="ECO:0000313" key="2">
    <source>
        <dbReference type="EMBL" id="GMN39876.1"/>
    </source>
</evidence>
<dbReference type="Proteomes" id="UP001187192">
    <property type="component" value="Unassembled WGS sequence"/>
</dbReference>
<protein>
    <submittedName>
        <fullName evidence="2">Uncharacterized protein</fullName>
    </submittedName>
</protein>
<proteinExistence type="predicted"/>
<organism evidence="2 3">
    <name type="scientific">Ficus carica</name>
    <name type="common">Common fig</name>
    <dbReference type="NCBI Taxonomy" id="3494"/>
    <lineage>
        <taxon>Eukaryota</taxon>
        <taxon>Viridiplantae</taxon>
        <taxon>Streptophyta</taxon>
        <taxon>Embryophyta</taxon>
        <taxon>Tracheophyta</taxon>
        <taxon>Spermatophyta</taxon>
        <taxon>Magnoliopsida</taxon>
        <taxon>eudicotyledons</taxon>
        <taxon>Gunneridae</taxon>
        <taxon>Pentapetalae</taxon>
        <taxon>rosids</taxon>
        <taxon>fabids</taxon>
        <taxon>Rosales</taxon>
        <taxon>Moraceae</taxon>
        <taxon>Ficeae</taxon>
        <taxon>Ficus</taxon>
    </lineage>
</organism>
<accession>A0AA88AGA2</accession>
<comment type="caution">
    <text evidence="2">The sequence shown here is derived from an EMBL/GenBank/DDBJ whole genome shotgun (WGS) entry which is preliminary data.</text>
</comment>
<sequence length="63" mass="6913">MSSPPTDACLQTPRLTPSFNACLWTSRPTPSYIARLRSLTYSEHDPPSAPPGLTPDLQMPNDN</sequence>
<name>A0AA88AGA2_FICCA</name>